<dbReference type="CDD" id="cd06597">
    <property type="entry name" value="GH31_transferase_CtsY"/>
    <property type="match status" value="1"/>
</dbReference>
<evidence type="ECO:0000256" key="2">
    <source>
        <dbReference type="RuleBase" id="RU361185"/>
    </source>
</evidence>
<dbReference type="Pfam" id="PF01055">
    <property type="entry name" value="Glyco_hydro_31_2nd"/>
    <property type="match status" value="1"/>
</dbReference>
<dbReference type="Pfam" id="PF13802">
    <property type="entry name" value="Gal_mutarotas_2"/>
    <property type="match status" value="1"/>
</dbReference>
<dbReference type="SUPFAM" id="SSF51011">
    <property type="entry name" value="Glycosyl hydrolase domain"/>
    <property type="match status" value="1"/>
</dbReference>
<dbReference type="GO" id="GO:0030246">
    <property type="term" value="F:carbohydrate binding"/>
    <property type="evidence" value="ECO:0007669"/>
    <property type="project" value="InterPro"/>
</dbReference>
<protein>
    <submittedName>
        <fullName evidence="7">Glycosyl hydrolase family 31</fullName>
    </submittedName>
</protein>
<proteinExistence type="inferred from homology"/>
<feature type="domain" description="Lmo2446-like N-terminal" evidence="6">
    <location>
        <begin position="2"/>
        <end position="52"/>
    </location>
</feature>
<evidence type="ECO:0000313" key="7">
    <source>
        <dbReference type="EMBL" id="KGX90824.1"/>
    </source>
</evidence>
<evidence type="ECO:0000259" key="5">
    <source>
        <dbReference type="Pfam" id="PF21365"/>
    </source>
</evidence>
<evidence type="ECO:0000259" key="3">
    <source>
        <dbReference type="Pfam" id="PF01055"/>
    </source>
</evidence>
<dbReference type="InterPro" id="IPR011013">
    <property type="entry name" value="Gal_mutarotase_sf_dom"/>
</dbReference>
<dbReference type="SUPFAM" id="SSF51445">
    <property type="entry name" value="(Trans)glycosidases"/>
    <property type="match status" value="1"/>
</dbReference>
<keyword evidence="2" id="KW-0326">Glycosidase</keyword>
<dbReference type="InterPro" id="IPR013783">
    <property type="entry name" value="Ig-like_fold"/>
</dbReference>
<dbReference type="EMBL" id="AVPF01000005">
    <property type="protein sequence ID" value="KGX90824.1"/>
    <property type="molecule type" value="Genomic_DNA"/>
</dbReference>
<reference evidence="7 8" key="1">
    <citation type="submission" date="2013-08" db="EMBL/GenBank/DDBJ databases">
        <authorList>
            <person name="Huang J."/>
            <person name="Wang G."/>
        </authorList>
    </citation>
    <scope>NUCLEOTIDE SEQUENCE [LARGE SCALE GENOMIC DNA]</scope>
    <source>
        <strain evidence="7 8">BH030004</strain>
    </source>
</reference>
<dbReference type="InterPro" id="IPR013780">
    <property type="entry name" value="Glyco_hydro_b"/>
</dbReference>
<dbReference type="InterPro" id="IPR048395">
    <property type="entry name" value="Glyco_hydro_31_C"/>
</dbReference>
<feature type="domain" description="Glycosyl hydrolase family 31 C-terminal" evidence="5">
    <location>
        <begin position="697"/>
        <end position="782"/>
    </location>
</feature>
<feature type="domain" description="Glycoside hydrolase family 31 TIM barrel" evidence="3">
    <location>
        <begin position="338"/>
        <end position="688"/>
    </location>
</feature>
<dbReference type="InterPro" id="IPR017853">
    <property type="entry name" value="GH"/>
</dbReference>
<evidence type="ECO:0000259" key="4">
    <source>
        <dbReference type="Pfam" id="PF13802"/>
    </source>
</evidence>
<dbReference type="InterPro" id="IPR051816">
    <property type="entry name" value="Glycosyl_Hydrolase_31"/>
</dbReference>
<evidence type="ECO:0000313" key="8">
    <source>
        <dbReference type="Proteomes" id="UP000030403"/>
    </source>
</evidence>
<keyword evidence="8" id="KW-1185">Reference proteome</keyword>
<dbReference type="Pfam" id="PF21365">
    <property type="entry name" value="Glyco_hydro_31_3rd"/>
    <property type="match status" value="1"/>
</dbReference>
<dbReference type="Gene3D" id="2.60.40.1760">
    <property type="entry name" value="glycosyl hydrolase (family 31)"/>
    <property type="match status" value="1"/>
</dbReference>
<comment type="caution">
    <text evidence="7">The sequence shown here is derived from an EMBL/GenBank/DDBJ whole genome shotgun (WGS) entry which is preliminary data.</text>
</comment>
<dbReference type="Gene3D" id="2.60.40.1180">
    <property type="entry name" value="Golgi alpha-mannosidase II"/>
    <property type="match status" value="1"/>
</dbReference>
<dbReference type="InterPro" id="IPR055242">
    <property type="entry name" value="Lmo2446-like_N"/>
</dbReference>
<comment type="similarity">
    <text evidence="1 2">Belongs to the glycosyl hydrolase 31 family.</text>
</comment>
<gene>
    <name evidence="7" type="ORF">N783_18675</name>
</gene>
<dbReference type="InterPro" id="IPR025887">
    <property type="entry name" value="Glyco_hydro_31_N_dom"/>
</dbReference>
<evidence type="ECO:0000256" key="1">
    <source>
        <dbReference type="ARBA" id="ARBA00007806"/>
    </source>
</evidence>
<feature type="domain" description="Glycoside hydrolase family 31 N-terminal" evidence="4">
    <location>
        <begin position="172"/>
        <end position="292"/>
    </location>
</feature>
<dbReference type="CDD" id="cd14752">
    <property type="entry name" value="GH31_N"/>
    <property type="match status" value="1"/>
</dbReference>
<accession>A0A0A5GFM4</accession>
<organism evidence="7 8">
    <name type="scientific">Pontibacillus marinus BH030004 = DSM 16465</name>
    <dbReference type="NCBI Taxonomy" id="1385511"/>
    <lineage>
        <taxon>Bacteria</taxon>
        <taxon>Bacillati</taxon>
        <taxon>Bacillota</taxon>
        <taxon>Bacilli</taxon>
        <taxon>Bacillales</taxon>
        <taxon>Bacillaceae</taxon>
        <taxon>Pontibacillus</taxon>
    </lineage>
</organism>
<dbReference type="Gene3D" id="2.60.40.10">
    <property type="entry name" value="Immunoglobulins"/>
    <property type="match status" value="1"/>
</dbReference>
<dbReference type="GO" id="GO:0005975">
    <property type="term" value="P:carbohydrate metabolic process"/>
    <property type="evidence" value="ECO:0007669"/>
    <property type="project" value="InterPro"/>
</dbReference>
<dbReference type="InterPro" id="IPR000322">
    <property type="entry name" value="Glyco_hydro_31_TIM"/>
</dbReference>
<dbReference type="eggNOG" id="COG1501">
    <property type="taxonomic scope" value="Bacteria"/>
</dbReference>
<sequence length="883" mass="102855">MHHRPYGHDNPYDPQVFERKPRDPEVGDLVYVFSQVHGVGKSEEIDVHVKVQQGEDIRVIPSTLKEFQGDDVWEASLGDFETLDQVKYWFETTVKGKKVKSDIYHFKPLKKHALNRIHSYYEGKETLWLKGDTTHKGKSLYMYFEKEGSQFGITMDAPGIDLLNIGHNDMNFSLQNYSITILEQGNKVKLYKDEEIYLESYPEEMFPLVEWLQNEDGFVHQVCWNFYSPLEERFFGLGERYHKLEYRGDEIDCYVYNQYRDQGSRTYIPVPFYISSKGYGLHLKTDHYSVFDFAHHFSDRLQIRCDVASPTLNQRFDLFIGNPKQVVALFTEATGDAVLPPVWAFGPWMSSNNWDRDSIVREQVKKTNELQIPSTVLVMEQWSDEATYYIFNDAEYEVKPGNEVHRYEDYQFPEWGRWPDPKGLMDYLHENGLKAILWQIPIQKYLNRQHHPQKDNDEAFMIEQGYTVKDESGNPYRMPEGWFKESLLMDFTNPDGTKWWFDKRQYLLDIGVDGFKTDGGEFVFGRHTTFYNGSTGHDMRNQYPNDYIESYYRFATEHHQGDALTFSRAGYTGAQTMPAHWAGDERSTFDAFRNSLIAGLSSGMSGISMWGWDLAGFNGDIPTVELFIRSAQMAAFCPIMQYHAESKAEFNQDRTPWNIADRTGDERAVSGYRYYANLRMNLLPYIYNEAEKATIAGNPLMKTLFMEYPSDTKVYDIFDQYLFGEDLMVAPIIEEGREERDVYFPKGEWIQLFTNECVTGPCFRKVKASLMDIPVYVKRGSVFVSNLSQELCWGAFIGNDTTVYTIPVLHIYPLKKLRKNVSDHLGNEWKIQGSENGILNVDGLEETRIIIPKDLDLYNKVNMNGKQCSKIERETDFVYFIKA</sequence>
<dbReference type="AlphaFoldDB" id="A0A0A5GFM4"/>
<dbReference type="PANTHER" id="PTHR43863:SF2">
    <property type="entry name" value="MALTASE-GLUCOAMYLASE"/>
    <property type="match status" value="1"/>
</dbReference>
<dbReference type="GO" id="GO:0004553">
    <property type="term" value="F:hydrolase activity, hydrolyzing O-glycosyl compounds"/>
    <property type="evidence" value="ECO:0007669"/>
    <property type="project" value="InterPro"/>
</dbReference>
<dbReference type="SUPFAM" id="SSF74650">
    <property type="entry name" value="Galactose mutarotase-like"/>
    <property type="match status" value="1"/>
</dbReference>
<dbReference type="STRING" id="1385511.GCA_000425225_01179"/>
<evidence type="ECO:0000259" key="6">
    <source>
        <dbReference type="Pfam" id="PF22681"/>
    </source>
</evidence>
<dbReference type="PANTHER" id="PTHR43863">
    <property type="entry name" value="HYDROLASE, PUTATIVE (AFU_ORTHOLOGUE AFUA_1G03140)-RELATED"/>
    <property type="match status" value="1"/>
</dbReference>
<dbReference type="Gene3D" id="3.20.20.80">
    <property type="entry name" value="Glycosidases"/>
    <property type="match status" value="1"/>
</dbReference>
<keyword evidence="2 7" id="KW-0378">Hydrolase</keyword>
<dbReference type="Pfam" id="PF22681">
    <property type="entry name" value="Lmo2446-like_N"/>
    <property type="match status" value="1"/>
</dbReference>
<dbReference type="Proteomes" id="UP000030403">
    <property type="component" value="Unassembled WGS sequence"/>
</dbReference>
<name>A0A0A5GFM4_9BACI</name>